<dbReference type="InParanoid" id="L2GUB2"/>
<keyword evidence="2" id="KW-1185">Reference proteome</keyword>
<dbReference type="AlphaFoldDB" id="L2GUB2"/>
<gene>
    <name evidence="1" type="ORF">VCUG_01329</name>
</gene>
<dbReference type="OrthoDB" id="10548146at2759"/>
<evidence type="ECO:0000313" key="1">
    <source>
        <dbReference type="EMBL" id="ELA47229.1"/>
    </source>
</evidence>
<evidence type="ECO:0000313" key="2">
    <source>
        <dbReference type="Proteomes" id="UP000011081"/>
    </source>
</evidence>
<protein>
    <submittedName>
        <fullName evidence="1">Uncharacterized protein</fullName>
    </submittedName>
</protein>
<sequence>MQIILSFYKRSSKKRKLLIWKILYAYNRPRSIPVIVSMNVANFLVRYVLIFIKEDVNDQNYQLMCESAAETGLGAYLHKCTDVKHLPTTPQNYLQEGDEFQSHDTNEQCQPSFEEEIVTIASRKHVSTSSDNTSGKETTVVKVYIPLSKVLYQKIIQMKAEPCFSLNTKEIYEIIVSKLYSILDIRILLLNFILQELNSNEQSLKLMHEHHWRQIHEQLAEINEFETMEDCLIECRDSENAKDKVEEVLVHSLASGNDLSGRNMVEEIDKQWNKLFLRFVNEVRKVFSFKIRDSDNQHATVPSTINASEPAIIYSLDQFNMFYIVHHLKMSRHFLNANEQLLEQKFDIGDTEWKFSLEIDFEPSFVENTAMITDKVHDMLNKLLKCKFVCGNHVAKLILHIREVDMELGTAEISDKECIFHLHSCGSKVLQSLPRRTVELHMKHMRIMQTVALNESIICIIGIDVFIEQNARIVIPRSCTNLVLQNVEGMVQCVNFGRFYCFICSRFSYDRDENGYLGFSMTRVICDSDLELKGNFMNLVLENVLVTQPHTMRFTGLLRNALFSGCVGAFNLDGMNCIEIFELTKLLQPNFNVVLPYHICVMHLVNAQIQRDLVIDNSLDSLYISKTTIADGSAFKLEKRCSYIKILCSRGKYILCDEMTLEPLNDPTKQQFRYKEVEDGLCDIMAISTQFFIENSECYVVKKVIMMDVMFTNTVLVTVDSRVDSFNLDRFKGIISLKGIVIGEFFGDSLSSLSISEAVYDTKRNVFAKGLVVKTPVEISCDLNELMLDNVRFDYPGSGFCIIKGCTNIFIRQYTGLLSVEFLFLIDARLEDAKLYYIEQKKTLIMKGKIKLDGYSLPQHVQYIELNTITVTKTNKFDLHDQLEEIRISECEGLFNLHNPFGICSLQLKQTSVVEFVNLYDMMKIVKLYDLTLEGTLVTPNHVKYLMLRGINAKDESFIRLNSTCQRLYVEKSTCKIHCDNGEKSMVLDVRDGERYFFDRNTPSELFLLKLIGGCLSREIVLLNNIRVVHLTETNGNSDHPIVINSACTDIYIQKCSGVIRCPYFENLDAIHVLEFTDSSLKIYLEATQDLDIRIDYTLDNGIVMSVQIHLTKPCCLLFSYSRGVMGELPENVANFQSVLVPYMSNDVLHHAENSFDLGDNSELDIFNVLNELHRNNEKKYPVYSCNRIKQIAIHLI</sequence>
<dbReference type="RefSeq" id="XP_008074347.1">
    <property type="nucleotide sequence ID" value="XM_008076156.1"/>
</dbReference>
<organism evidence="1 2">
    <name type="scientific">Vavraia culicis (isolate floridensis)</name>
    <name type="common">Microsporidian parasite</name>
    <dbReference type="NCBI Taxonomy" id="948595"/>
    <lineage>
        <taxon>Eukaryota</taxon>
        <taxon>Fungi</taxon>
        <taxon>Fungi incertae sedis</taxon>
        <taxon>Microsporidia</taxon>
        <taxon>Pleistophoridae</taxon>
        <taxon>Vavraia</taxon>
    </lineage>
</organism>
<reference evidence="2" key="1">
    <citation type="submission" date="2011-03" db="EMBL/GenBank/DDBJ databases">
        <title>The genome sequence of Vavraia culicis strain floridensis.</title>
        <authorList>
            <consortium name="The Broad Institute Genome Sequencing Platform"/>
            <person name="Cuomo C."/>
            <person name="Becnel J."/>
            <person name="Sanscrainte N."/>
            <person name="Young S.K."/>
            <person name="Zeng Q."/>
            <person name="Gargeya S."/>
            <person name="Fitzgerald M."/>
            <person name="Haas B."/>
            <person name="Abouelleil A."/>
            <person name="Alvarado L."/>
            <person name="Arachchi H.M."/>
            <person name="Berlin A."/>
            <person name="Chapman S.B."/>
            <person name="Gearin G."/>
            <person name="Goldberg J."/>
            <person name="Griggs A."/>
            <person name="Gujja S."/>
            <person name="Hansen M."/>
            <person name="Heiman D."/>
            <person name="Howarth C."/>
            <person name="Larimer J."/>
            <person name="Lui A."/>
            <person name="MacDonald P.J.P."/>
            <person name="McCowen C."/>
            <person name="Montmayeur A."/>
            <person name="Murphy C."/>
            <person name="Neiman D."/>
            <person name="Pearson M."/>
            <person name="Priest M."/>
            <person name="Roberts A."/>
            <person name="Saif S."/>
            <person name="Shea T."/>
            <person name="Sisk P."/>
            <person name="Stolte C."/>
            <person name="Sykes S."/>
            <person name="Wortman J."/>
            <person name="Nusbaum C."/>
            <person name="Birren B."/>
        </authorList>
    </citation>
    <scope>NUCLEOTIDE SEQUENCE [LARGE SCALE GENOMIC DNA]</scope>
    <source>
        <strain evidence="2">floridensis</strain>
    </source>
</reference>
<proteinExistence type="predicted"/>
<dbReference type="VEuPathDB" id="MicrosporidiaDB:VCUG_01329"/>
<dbReference type="OMA" id="IRISECE"/>
<dbReference type="EMBL" id="GL877422">
    <property type="protein sequence ID" value="ELA47229.1"/>
    <property type="molecule type" value="Genomic_DNA"/>
</dbReference>
<name>L2GUB2_VAVCU</name>
<accession>L2GUB2</accession>
<dbReference type="Proteomes" id="UP000011081">
    <property type="component" value="Unassembled WGS sequence"/>
</dbReference>
<dbReference type="HOGENOM" id="CLU_008228_0_0_1"/>
<dbReference type="GeneID" id="19879208"/>